<keyword evidence="4" id="KW-0479">Metal-binding</keyword>
<keyword evidence="7" id="KW-0051">Antiviral defense</keyword>
<dbReference type="EMBL" id="MJMH01000092">
    <property type="protein sequence ID" value="OLQ95148.1"/>
    <property type="molecule type" value="Genomic_DNA"/>
</dbReference>
<dbReference type="InterPro" id="IPR000123">
    <property type="entry name" value="Reverse_transcriptase_msDNA"/>
</dbReference>
<evidence type="ECO:0000259" key="10">
    <source>
        <dbReference type="PROSITE" id="PS50878"/>
    </source>
</evidence>
<evidence type="ECO:0000256" key="3">
    <source>
        <dbReference type="ARBA" id="ARBA00022695"/>
    </source>
</evidence>
<proteinExistence type="inferred from homology"/>
<evidence type="ECO:0000256" key="7">
    <source>
        <dbReference type="ARBA" id="ARBA00023118"/>
    </source>
</evidence>
<reference evidence="11 12" key="1">
    <citation type="submission" date="2016-09" db="EMBL/GenBank/DDBJ databases">
        <title>Genomic Taxonomy of the Vibrionaceae.</title>
        <authorList>
            <person name="Gonzalez-Castillo A."/>
            <person name="Gomez-Gil B."/>
            <person name="Enciso-Ibarra K."/>
        </authorList>
    </citation>
    <scope>NUCLEOTIDE SEQUENCE [LARGE SCALE GENOMIC DNA]</scope>
    <source>
        <strain evidence="11 12">CAIM 1902</strain>
    </source>
</reference>
<dbReference type="PROSITE" id="PS50878">
    <property type="entry name" value="RT_POL"/>
    <property type="match status" value="1"/>
</dbReference>
<evidence type="ECO:0000256" key="4">
    <source>
        <dbReference type="ARBA" id="ARBA00022723"/>
    </source>
</evidence>
<dbReference type="PANTHER" id="PTHR34047:SF7">
    <property type="entry name" value="RNA-DIRECTED DNA POLYMERASE"/>
    <property type="match status" value="1"/>
</dbReference>
<keyword evidence="3" id="KW-0548">Nucleotidyltransferase</keyword>
<protein>
    <recommendedName>
        <fullName evidence="1">RNA-directed DNA polymerase</fullName>
        <ecNumber evidence="1">2.7.7.49</ecNumber>
    </recommendedName>
</protein>
<evidence type="ECO:0000313" key="11">
    <source>
        <dbReference type="EMBL" id="OLQ95148.1"/>
    </source>
</evidence>
<dbReference type="Proteomes" id="UP000186039">
    <property type="component" value="Unassembled WGS sequence"/>
</dbReference>
<dbReference type="Gene3D" id="3.30.70.270">
    <property type="match status" value="1"/>
</dbReference>
<dbReference type="Pfam" id="PF00078">
    <property type="entry name" value="RVT_1"/>
    <property type="match status" value="1"/>
</dbReference>
<keyword evidence="5" id="KW-0460">Magnesium</keyword>
<feature type="domain" description="Reverse transcriptase" evidence="10">
    <location>
        <begin position="199"/>
        <end position="412"/>
    </location>
</feature>
<dbReference type="InterPro" id="IPR000477">
    <property type="entry name" value="RT_dom"/>
</dbReference>
<dbReference type="InterPro" id="IPR051083">
    <property type="entry name" value="GrpII_Intron_Splice-Mob/Def"/>
</dbReference>
<dbReference type="RefSeq" id="WP_075714099.1">
    <property type="nucleotide sequence ID" value="NZ_MJMH01000092.1"/>
</dbReference>
<comment type="caution">
    <text evidence="11">The sequence shown here is derived from an EMBL/GenBank/DDBJ whole genome shotgun (WGS) entry which is preliminary data.</text>
</comment>
<gene>
    <name evidence="11" type="ORF">BIY20_21375</name>
</gene>
<evidence type="ECO:0000256" key="6">
    <source>
        <dbReference type="ARBA" id="ARBA00022918"/>
    </source>
</evidence>
<dbReference type="PRINTS" id="PR00866">
    <property type="entry name" value="RNADNAPOLMS"/>
</dbReference>
<evidence type="ECO:0000256" key="1">
    <source>
        <dbReference type="ARBA" id="ARBA00012493"/>
    </source>
</evidence>
<comment type="similarity">
    <text evidence="8">Belongs to the bacterial reverse transcriptase family.</text>
</comment>
<evidence type="ECO:0000256" key="2">
    <source>
        <dbReference type="ARBA" id="ARBA00022679"/>
    </source>
</evidence>
<dbReference type="CDD" id="cd03487">
    <property type="entry name" value="RT_Bac_retron_II"/>
    <property type="match status" value="1"/>
</dbReference>
<sequence>MANLVNLKTYLWALGTIQPASANEAHQFIKLMTNVTSDVYSESDLDDAIKRSLSLGYIENVSKKNELYILTAKGGEFLGKNLRLLRDKNRLFLLKSIRSATFQSKDSPEQDVAGVSPPKVFRSSLKAAPWPENSLSPGPLPQTQRVFWPRVSEQLQIGSISGESLPSIKLNFYSKNKLSDINDNTTAIDALSESIGISPRLLSSFIKAPSSHYRTFSLQKKSSSGTRIINSPRAFIKTVQYWLHDYFLFRLKLHDCCFSFRQKVSIKDNAKVHLNSNFILCLDIESFFDNITTENVYSCLVRNKIDENIASVIAGITTLDNSLPQGAPTSPIISNAYLYDFDQSMLELCAKNKMTYSRYADDLTFGSNDYMSLKDLIPTIAESLRSYRLRINKKKTRIISSNNSQVITGVSINNGVLRPSRKLRKEIRVAFYQAKTNKNVDALPKLYGYINYLKSFEDGDTDYNLELYQGTIDELKGITKQSR</sequence>
<keyword evidence="12" id="KW-1185">Reference proteome</keyword>
<evidence type="ECO:0000256" key="8">
    <source>
        <dbReference type="ARBA" id="ARBA00034120"/>
    </source>
</evidence>
<evidence type="ECO:0000313" key="12">
    <source>
        <dbReference type="Proteomes" id="UP000186039"/>
    </source>
</evidence>
<keyword evidence="6" id="KW-0695">RNA-directed DNA polymerase</keyword>
<dbReference type="EC" id="2.7.7.49" evidence="1"/>
<dbReference type="InterPro" id="IPR043502">
    <property type="entry name" value="DNA/RNA_pol_sf"/>
</dbReference>
<organism evidence="11 12">
    <name type="scientific">Vibrio panuliri</name>
    <dbReference type="NCBI Taxonomy" id="1381081"/>
    <lineage>
        <taxon>Bacteria</taxon>
        <taxon>Pseudomonadati</taxon>
        <taxon>Pseudomonadota</taxon>
        <taxon>Gammaproteobacteria</taxon>
        <taxon>Vibrionales</taxon>
        <taxon>Vibrionaceae</taxon>
        <taxon>Vibrio</taxon>
    </lineage>
</organism>
<keyword evidence="2" id="KW-0808">Transferase</keyword>
<dbReference type="PANTHER" id="PTHR34047">
    <property type="entry name" value="NUCLEAR INTRON MATURASE 1, MITOCHONDRIAL-RELATED"/>
    <property type="match status" value="1"/>
</dbReference>
<dbReference type="NCBIfam" id="NF038233">
    <property type="entry name" value="retron_St85_RT"/>
    <property type="match status" value="1"/>
</dbReference>
<accession>A0ABX3FRS6</accession>
<evidence type="ECO:0000256" key="9">
    <source>
        <dbReference type="ARBA" id="ARBA00048173"/>
    </source>
</evidence>
<dbReference type="InterPro" id="IPR043128">
    <property type="entry name" value="Rev_trsase/Diguanyl_cyclase"/>
</dbReference>
<dbReference type="SUPFAM" id="SSF56672">
    <property type="entry name" value="DNA/RNA polymerases"/>
    <property type="match status" value="1"/>
</dbReference>
<comment type="catalytic activity">
    <reaction evidence="9">
        <text>DNA(n) + a 2'-deoxyribonucleoside 5'-triphosphate = DNA(n+1) + diphosphate</text>
        <dbReference type="Rhea" id="RHEA:22508"/>
        <dbReference type="Rhea" id="RHEA-COMP:17339"/>
        <dbReference type="Rhea" id="RHEA-COMP:17340"/>
        <dbReference type="ChEBI" id="CHEBI:33019"/>
        <dbReference type="ChEBI" id="CHEBI:61560"/>
        <dbReference type="ChEBI" id="CHEBI:173112"/>
        <dbReference type="EC" id="2.7.7.49"/>
    </reaction>
</comment>
<evidence type="ECO:0000256" key="5">
    <source>
        <dbReference type="ARBA" id="ARBA00022842"/>
    </source>
</evidence>
<name>A0ABX3FRS6_9VIBR</name>